<dbReference type="InterPro" id="IPR009706">
    <property type="entry name" value="DUF1287"/>
</dbReference>
<keyword evidence="3" id="KW-1185">Reference proteome</keyword>
<dbReference type="AlphaFoldDB" id="A0A1T4WDS4"/>
<evidence type="ECO:0000313" key="3">
    <source>
        <dbReference type="Proteomes" id="UP000190460"/>
    </source>
</evidence>
<dbReference type="Pfam" id="PF06940">
    <property type="entry name" value="DUF1287"/>
    <property type="match status" value="1"/>
</dbReference>
<dbReference type="EMBL" id="FUYB01000005">
    <property type="protein sequence ID" value="SKA75289.1"/>
    <property type="molecule type" value="Genomic_DNA"/>
</dbReference>
<evidence type="ECO:0000256" key="1">
    <source>
        <dbReference type="SAM" id="Phobius"/>
    </source>
</evidence>
<proteinExistence type="predicted"/>
<accession>A0A1T4WDS4</accession>
<organism evidence="2 3">
    <name type="scientific">Thiothrix eikelboomii</name>
    <dbReference type="NCBI Taxonomy" id="92487"/>
    <lineage>
        <taxon>Bacteria</taxon>
        <taxon>Pseudomonadati</taxon>
        <taxon>Pseudomonadota</taxon>
        <taxon>Gammaproteobacteria</taxon>
        <taxon>Thiotrichales</taxon>
        <taxon>Thiotrichaceae</taxon>
        <taxon>Thiothrix</taxon>
    </lineage>
</organism>
<keyword evidence="1" id="KW-1133">Transmembrane helix</keyword>
<feature type="transmembrane region" description="Helical" evidence="1">
    <location>
        <begin position="6"/>
        <end position="24"/>
    </location>
</feature>
<evidence type="ECO:0008006" key="4">
    <source>
        <dbReference type="Google" id="ProtNLM"/>
    </source>
</evidence>
<dbReference type="STRING" id="92487.SAMN02745130_01500"/>
<dbReference type="Proteomes" id="UP000190460">
    <property type="component" value="Unassembled WGS sequence"/>
</dbReference>
<protein>
    <recommendedName>
        <fullName evidence="4">DUF1287 domain-containing protein</fullName>
    </recommendedName>
</protein>
<gene>
    <name evidence="2" type="ORF">SAMN02745130_01500</name>
</gene>
<evidence type="ECO:0000313" key="2">
    <source>
        <dbReference type="EMBL" id="SKA75289.1"/>
    </source>
</evidence>
<sequence length="259" mass="29404">MRLTSLLYDLLLILVFALLSYWVAQQLMRPPLIPLAPQTSLPTQPNQAIEPIQPPVEPFPFPTDLIPTLPPKLRPKPPEHIAKLINSVYEQTKITRSYDPAYVKLAYPNGDVDAATGVCTDVVIRAFRAQGIDLQKQVHEDMRQAFKIYPNKWGLRKPDPNIDHRRVPNLMTYFARQGKNLTVSEQPDQYQSGDLVVWELPSGQEHIGIVLAERSHDELRPLIGHNVGAGTQIEDVLLAWPIKGHYRYFEANLADNTNH</sequence>
<keyword evidence="1" id="KW-0812">Transmembrane</keyword>
<keyword evidence="1" id="KW-0472">Membrane</keyword>
<name>A0A1T4WDS4_9GAMM</name>
<reference evidence="2 3" key="1">
    <citation type="submission" date="2017-02" db="EMBL/GenBank/DDBJ databases">
        <authorList>
            <person name="Peterson S.W."/>
        </authorList>
    </citation>
    <scope>NUCLEOTIDE SEQUENCE [LARGE SCALE GENOMIC DNA]</scope>
    <source>
        <strain evidence="2 3">ATCC 49788</strain>
    </source>
</reference>